<name>A0A197K5T8_9FUNG</name>
<evidence type="ECO:0000256" key="5">
    <source>
        <dbReference type="ARBA" id="ARBA00008391"/>
    </source>
</evidence>
<dbReference type="InterPro" id="IPR000836">
    <property type="entry name" value="PRTase_dom"/>
</dbReference>
<dbReference type="InterPro" id="IPR005764">
    <property type="entry name" value="Ade_phspho_trans"/>
</dbReference>
<dbReference type="InterPro" id="IPR050054">
    <property type="entry name" value="UPRTase/APRTase"/>
</dbReference>
<evidence type="ECO:0000313" key="14">
    <source>
        <dbReference type="Proteomes" id="UP000078512"/>
    </source>
</evidence>
<gene>
    <name evidence="13" type="ORF">K457DRAFT_144668</name>
</gene>
<keyword evidence="14" id="KW-1185">Reference proteome</keyword>
<sequence>MDLQRINTLIRDIPDFPKPGILFKDIFPLFQDPIAVEMVITHIVNHINTSIPDKVDVIVGLDARGFLFGPLIAMRLGAAFAPVRKAGKLPGGTIQVSYIKEYGTDIFEMQDDSIKPGQNVVVIDDLIATGGSAAGAQELIEKLQGNVLKFIFLIELEFLNGKDALKAPIYSMIKA</sequence>
<organism evidence="13 14">
    <name type="scientific">Linnemannia elongata AG-77</name>
    <dbReference type="NCBI Taxonomy" id="1314771"/>
    <lineage>
        <taxon>Eukaryota</taxon>
        <taxon>Fungi</taxon>
        <taxon>Fungi incertae sedis</taxon>
        <taxon>Mucoromycota</taxon>
        <taxon>Mortierellomycotina</taxon>
        <taxon>Mortierellomycetes</taxon>
        <taxon>Mortierellales</taxon>
        <taxon>Mortierellaceae</taxon>
        <taxon>Linnemannia</taxon>
    </lineage>
</organism>
<dbReference type="CDD" id="cd06223">
    <property type="entry name" value="PRTases_typeI"/>
    <property type="match status" value="1"/>
</dbReference>
<reference evidence="13 14" key="1">
    <citation type="submission" date="2016-05" db="EMBL/GenBank/DDBJ databases">
        <title>Genome sequencing reveals origins of a unique bacterial endosymbiosis in the earliest lineages of terrestrial Fungi.</title>
        <authorList>
            <consortium name="DOE Joint Genome Institute"/>
            <person name="Uehling J."/>
            <person name="Gryganskyi A."/>
            <person name="Hameed K."/>
            <person name="Tschaplinski T."/>
            <person name="Misztal P."/>
            <person name="Wu S."/>
            <person name="Desiro A."/>
            <person name="Vande Pol N."/>
            <person name="Du Z.-Y."/>
            <person name="Zienkiewicz A."/>
            <person name="Zienkiewicz K."/>
            <person name="Morin E."/>
            <person name="Tisserant E."/>
            <person name="Splivallo R."/>
            <person name="Hainaut M."/>
            <person name="Henrissat B."/>
            <person name="Ohm R."/>
            <person name="Kuo A."/>
            <person name="Yan J."/>
            <person name="Lipzen A."/>
            <person name="Nolan M."/>
            <person name="Labutti K."/>
            <person name="Barry K."/>
            <person name="Goldstein A."/>
            <person name="Labbe J."/>
            <person name="Schadt C."/>
            <person name="Tuskan G."/>
            <person name="Grigoriev I."/>
            <person name="Martin F."/>
            <person name="Vilgalys R."/>
            <person name="Bonito G."/>
        </authorList>
    </citation>
    <scope>NUCLEOTIDE SEQUENCE [LARGE SCALE GENOMIC DNA]</scope>
    <source>
        <strain evidence="13 14">AG-77</strain>
    </source>
</reference>
<dbReference type="UniPathway" id="UPA00588">
    <property type="reaction ID" value="UER00646"/>
</dbReference>
<evidence type="ECO:0000256" key="3">
    <source>
        <dbReference type="ARBA" id="ARBA00004496"/>
    </source>
</evidence>
<protein>
    <recommendedName>
        <fullName evidence="7">adenine phosphoribosyltransferase</fullName>
        <ecNumber evidence="7">2.4.2.7</ecNumber>
    </recommendedName>
</protein>
<comment type="similarity">
    <text evidence="5">Belongs to the purine/pyrimidine phosphoribosyltransferase family.</text>
</comment>
<feature type="domain" description="Phosphoribosyltransferase" evidence="12">
    <location>
        <begin position="35"/>
        <end position="154"/>
    </location>
</feature>
<keyword evidence="10 13" id="KW-0808">Transferase</keyword>
<dbReference type="GO" id="GO:0044209">
    <property type="term" value="P:AMP salvage"/>
    <property type="evidence" value="ECO:0007669"/>
    <property type="project" value="UniProtKB-UniPathway"/>
</dbReference>
<dbReference type="Gene3D" id="3.40.50.2020">
    <property type="match status" value="1"/>
</dbReference>
<evidence type="ECO:0000256" key="2">
    <source>
        <dbReference type="ARBA" id="ARBA00003968"/>
    </source>
</evidence>
<dbReference type="GO" id="GO:0016208">
    <property type="term" value="F:AMP binding"/>
    <property type="evidence" value="ECO:0007669"/>
    <property type="project" value="TreeGrafter"/>
</dbReference>
<evidence type="ECO:0000256" key="10">
    <source>
        <dbReference type="ARBA" id="ARBA00022679"/>
    </source>
</evidence>
<comment type="subcellular location">
    <subcellularLocation>
        <location evidence="3">Cytoplasm</location>
    </subcellularLocation>
</comment>
<evidence type="ECO:0000256" key="8">
    <source>
        <dbReference type="ARBA" id="ARBA00022490"/>
    </source>
</evidence>
<dbReference type="GO" id="GO:0005737">
    <property type="term" value="C:cytoplasm"/>
    <property type="evidence" value="ECO:0007669"/>
    <property type="project" value="UniProtKB-SubCell"/>
</dbReference>
<dbReference type="GO" id="GO:0006168">
    <property type="term" value="P:adenine salvage"/>
    <property type="evidence" value="ECO:0007669"/>
    <property type="project" value="InterPro"/>
</dbReference>
<evidence type="ECO:0000256" key="4">
    <source>
        <dbReference type="ARBA" id="ARBA00004659"/>
    </source>
</evidence>
<proteinExistence type="inferred from homology"/>
<dbReference type="NCBIfam" id="NF002636">
    <property type="entry name" value="PRK02304.1-5"/>
    <property type="match status" value="1"/>
</dbReference>
<dbReference type="GO" id="GO:0003999">
    <property type="term" value="F:adenine phosphoribosyltransferase activity"/>
    <property type="evidence" value="ECO:0007669"/>
    <property type="project" value="UniProtKB-EC"/>
</dbReference>
<comment type="function">
    <text evidence="2">Catalyzes a salvage reaction resulting in the formation of AMP, that is energically less costly than de novo synthesis.</text>
</comment>
<dbReference type="SUPFAM" id="SSF53271">
    <property type="entry name" value="PRTase-like"/>
    <property type="match status" value="1"/>
</dbReference>
<dbReference type="AlphaFoldDB" id="A0A197K5T8"/>
<comment type="catalytic activity">
    <reaction evidence="1">
        <text>AMP + diphosphate = 5-phospho-alpha-D-ribose 1-diphosphate + adenine</text>
        <dbReference type="Rhea" id="RHEA:16609"/>
        <dbReference type="ChEBI" id="CHEBI:16708"/>
        <dbReference type="ChEBI" id="CHEBI:33019"/>
        <dbReference type="ChEBI" id="CHEBI:58017"/>
        <dbReference type="ChEBI" id="CHEBI:456215"/>
        <dbReference type="EC" id="2.4.2.7"/>
    </reaction>
</comment>
<dbReference type="FunFam" id="3.40.50.2020:FF:000004">
    <property type="entry name" value="Adenine phosphoribosyltransferase"/>
    <property type="match status" value="1"/>
</dbReference>
<keyword evidence="8" id="KW-0963">Cytoplasm</keyword>
<evidence type="ECO:0000256" key="6">
    <source>
        <dbReference type="ARBA" id="ARBA00011738"/>
    </source>
</evidence>
<dbReference type="HAMAP" id="MF_00004">
    <property type="entry name" value="Aden_phosphoribosyltr"/>
    <property type="match status" value="1"/>
</dbReference>
<evidence type="ECO:0000313" key="13">
    <source>
        <dbReference type="EMBL" id="OAQ33022.1"/>
    </source>
</evidence>
<accession>A0A197K5T8</accession>
<evidence type="ECO:0000256" key="11">
    <source>
        <dbReference type="ARBA" id="ARBA00022726"/>
    </source>
</evidence>
<dbReference type="InterPro" id="IPR029057">
    <property type="entry name" value="PRTase-like"/>
</dbReference>
<dbReference type="Pfam" id="PF00156">
    <property type="entry name" value="Pribosyltran"/>
    <property type="match status" value="1"/>
</dbReference>
<evidence type="ECO:0000256" key="9">
    <source>
        <dbReference type="ARBA" id="ARBA00022676"/>
    </source>
</evidence>
<dbReference type="OrthoDB" id="363185at2759"/>
<evidence type="ECO:0000256" key="1">
    <source>
        <dbReference type="ARBA" id="ARBA00000868"/>
    </source>
</evidence>
<dbReference type="NCBIfam" id="NF002634">
    <property type="entry name" value="PRK02304.1-3"/>
    <property type="match status" value="1"/>
</dbReference>
<evidence type="ECO:0000256" key="7">
    <source>
        <dbReference type="ARBA" id="ARBA00011893"/>
    </source>
</evidence>
<evidence type="ECO:0000259" key="12">
    <source>
        <dbReference type="Pfam" id="PF00156"/>
    </source>
</evidence>
<dbReference type="EMBL" id="KV442022">
    <property type="protein sequence ID" value="OAQ33022.1"/>
    <property type="molecule type" value="Genomic_DNA"/>
</dbReference>
<dbReference type="Proteomes" id="UP000078512">
    <property type="component" value="Unassembled WGS sequence"/>
</dbReference>
<keyword evidence="11" id="KW-0660">Purine salvage</keyword>
<dbReference type="GO" id="GO:0002055">
    <property type="term" value="F:adenine binding"/>
    <property type="evidence" value="ECO:0007669"/>
    <property type="project" value="TreeGrafter"/>
</dbReference>
<comment type="subunit">
    <text evidence="6">Homodimer.</text>
</comment>
<dbReference type="NCBIfam" id="TIGR01090">
    <property type="entry name" value="apt"/>
    <property type="match status" value="1"/>
</dbReference>
<keyword evidence="9 13" id="KW-0328">Glycosyltransferase</keyword>
<dbReference type="PANTHER" id="PTHR32315:SF3">
    <property type="entry name" value="ADENINE PHOSPHORIBOSYLTRANSFERASE"/>
    <property type="match status" value="1"/>
</dbReference>
<dbReference type="PANTHER" id="PTHR32315">
    <property type="entry name" value="ADENINE PHOSPHORIBOSYLTRANSFERASE"/>
    <property type="match status" value="1"/>
</dbReference>
<dbReference type="STRING" id="1314771.A0A197K5T8"/>
<comment type="pathway">
    <text evidence="4">Purine metabolism; AMP biosynthesis via salvage pathway; AMP from adenine: step 1/1.</text>
</comment>
<dbReference type="GO" id="GO:0006166">
    <property type="term" value="P:purine ribonucleoside salvage"/>
    <property type="evidence" value="ECO:0007669"/>
    <property type="project" value="UniProtKB-KW"/>
</dbReference>
<dbReference type="EC" id="2.4.2.7" evidence="7"/>